<keyword evidence="2" id="KW-1185">Reference proteome</keyword>
<comment type="caution">
    <text evidence="1">The sequence shown here is derived from an EMBL/GenBank/DDBJ whole genome shotgun (WGS) entry which is preliminary data.</text>
</comment>
<dbReference type="AlphaFoldDB" id="A0A4V6MEC6"/>
<evidence type="ECO:0000313" key="2">
    <source>
        <dbReference type="Proteomes" id="UP000291591"/>
    </source>
</evidence>
<name>A0A4V6MEC6_PSEST</name>
<gene>
    <name evidence="1" type="ORF">EV383_4170</name>
</gene>
<dbReference type="RefSeq" id="WP_165438420.1">
    <property type="nucleotide sequence ID" value="NZ_SHKL01000001.1"/>
</dbReference>
<dbReference type="EMBL" id="SHKL01000001">
    <property type="protein sequence ID" value="RZT87260.1"/>
    <property type="molecule type" value="Genomic_DNA"/>
</dbReference>
<accession>A0A4V6MEC6</accession>
<sequence>MLPAPDLAGGDEPGVVIDALVTVALDDLDEGHLDVETALRAIAIAAWRAGRSTAPVT</sequence>
<reference evidence="1 2" key="1">
    <citation type="submission" date="2019-02" db="EMBL/GenBank/DDBJ databases">
        <title>Sequencing the genomes of 1000 actinobacteria strains.</title>
        <authorList>
            <person name="Klenk H.-P."/>
        </authorList>
    </citation>
    <scope>NUCLEOTIDE SEQUENCE [LARGE SCALE GENOMIC DNA]</scope>
    <source>
        <strain evidence="1 2">DSM 45779</strain>
    </source>
</reference>
<organism evidence="1 2">
    <name type="scientific">Pseudonocardia sediminis</name>
    <dbReference type="NCBI Taxonomy" id="1397368"/>
    <lineage>
        <taxon>Bacteria</taxon>
        <taxon>Bacillati</taxon>
        <taxon>Actinomycetota</taxon>
        <taxon>Actinomycetes</taxon>
        <taxon>Pseudonocardiales</taxon>
        <taxon>Pseudonocardiaceae</taxon>
        <taxon>Pseudonocardia</taxon>
    </lineage>
</organism>
<dbReference type="Proteomes" id="UP000291591">
    <property type="component" value="Unassembled WGS sequence"/>
</dbReference>
<protein>
    <submittedName>
        <fullName evidence="1">Uncharacterized protein</fullName>
    </submittedName>
</protein>
<evidence type="ECO:0000313" key="1">
    <source>
        <dbReference type="EMBL" id="RZT87260.1"/>
    </source>
</evidence>
<proteinExistence type="predicted"/>